<feature type="region of interest" description="Disordered" evidence="1">
    <location>
        <begin position="62"/>
        <end position="83"/>
    </location>
</feature>
<protein>
    <submittedName>
        <fullName evidence="2">INPP phosphatase</fullName>
    </submittedName>
</protein>
<evidence type="ECO:0000313" key="3">
    <source>
        <dbReference type="Proteomes" id="UP000565785"/>
    </source>
</evidence>
<dbReference type="SUPFAM" id="SSF56655">
    <property type="entry name" value="Carbohydrate phosphatase"/>
    <property type="match status" value="1"/>
</dbReference>
<feature type="non-terminal residue" evidence="2">
    <location>
        <position position="83"/>
    </location>
</feature>
<feature type="non-terminal residue" evidence="2">
    <location>
        <position position="1"/>
    </location>
</feature>
<organism evidence="2 3">
    <name type="scientific">Rhinopomastus cyanomelas</name>
    <name type="common">Common scimitarbill</name>
    <dbReference type="NCBI Taxonomy" id="113115"/>
    <lineage>
        <taxon>Eukaryota</taxon>
        <taxon>Metazoa</taxon>
        <taxon>Chordata</taxon>
        <taxon>Craniata</taxon>
        <taxon>Vertebrata</taxon>
        <taxon>Euteleostomi</taxon>
        <taxon>Archelosauria</taxon>
        <taxon>Archosauria</taxon>
        <taxon>Dinosauria</taxon>
        <taxon>Saurischia</taxon>
        <taxon>Theropoda</taxon>
        <taxon>Coelurosauria</taxon>
        <taxon>Aves</taxon>
        <taxon>Neognathae</taxon>
        <taxon>Neoaves</taxon>
        <taxon>Telluraves</taxon>
        <taxon>Coraciimorphae</taxon>
        <taxon>Bucerotiformes</taxon>
        <taxon>Rhinopomastidae</taxon>
        <taxon>Rhinopomastus</taxon>
    </lineage>
</organism>
<keyword evidence="3" id="KW-1185">Reference proteome</keyword>
<comment type="caution">
    <text evidence="2">The sequence shown here is derived from an EMBL/GenBank/DDBJ whole genome shotgun (WGS) entry which is preliminary data.</text>
</comment>
<reference evidence="2 3" key="1">
    <citation type="submission" date="2019-09" db="EMBL/GenBank/DDBJ databases">
        <title>Bird 10,000 Genomes (B10K) Project - Family phase.</title>
        <authorList>
            <person name="Zhang G."/>
        </authorList>
    </citation>
    <scope>NUCLEOTIDE SEQUENCE [LARGE SCALE GENOMIC DNA]</scope>
    <source>
        <strain evidence="2">B10K-DU-002-35</strain>
        <tissue evidence="2">Muscle</tissue>
    </source>
</reference>
<dbReference type="Proteomes" id="UP000565785">
    <property type="component" value="Unassembled WGS sequence"/>
</dbReference>
<evidence type="ECO:0000313" key="2">
    <source>
        <dbReference type="EMBL" id="NXN99761.1"/>
    </source>
</evidence>
<gene>
    <name evidence="2" type="primary">Inpp1</name>
    <name evidence="2" type="ORF">RHICYA_R16085</name>
</gene>
<dbReference type="OrthoDB" id="9977309at2759"/>
<dbReference type="AlphaFoldDB" id="A0A7L1NIM3"/>
<accession>A0A7L1NIM3</accession>
<proteinExistence type="predicted"/>
<sequence length="83" mass="8980">NPTVPPTLHPTDSTHEYIEGREEVPPVGGIAPGGLCTALVLIGVYERHSGCPVLGVINEPFHRRDPNTGRYLRGEPHHPSLTP</sequence>
<name>A0A7L1NIM3_RHICY</name>
<evidence type="ECO:0000256" key="1">
    <source>
        <dbReference type="SAM" id="MobiDB-lite"/>
    </source>
</evidence>
<dbReference type="EMBL" id="VXBP01006695">
    <property type="protein sequence ID" value="NXN99761.1"/>
    <property type="molecule type" value="Genomic_DNA"/>
</dbReference>
<dbReference type="Gene3D" id="3.30.540.10">
    <property type="entry name" value="Fructose-1,6-Bisphosphatase, subunit A, domain 1"/>
    <property type="match status" value="1"/>
</dbReference>